<dbReference type="GO" id="GO:0000976">
    <property type="term" value="F:transcription cis-regulatory region binding"/>
    <property type="evidence" value="ECO:0007669"/>
    <property type="project" value="TreeGrafter"/>
</dbReference>
<dbReference type="PANTHER" id="PTHR30146">
    <property type="entry name" value="LACI-RELATED TRANSCRIPTIONAL REPRESSOR"/>
    <property type="match status" value="1"/>
</dbReference>
<evidence type="ECO:0000313" key="6">
    <source>
        <dbReference type="Proteomes" id="UP000440096"/>
    </source>
</evidence>
<dbReference type="InterPro" id="IPR010982">
    <property type="entry name" value="Lambda_DNA-bd_dom_sf"/>
</dbReference>
<name>A0A6N7YRG0_9PSEU</name>
<dbReference type="SUPFAM" id="SSF53822">
    <property type="entry name" value="Periplasmic binding protein-like I"/>
    <property type="match status" value="1"/>
</dbReference>
<keyword evidence="2 5" id="KW-0238">DNA-binding</keyword>
<evidence type="ECO:0000313" key="5">
    <source>
        <dbReference type="EMBL" id="MTD55617.1"/>
    </source>
</evidence>
<feature type="domain" description="HTH lacI-type" evidence="4">
    <location>
        <begin position="58"/>
        <end position="112"/>
    </location>
</feature>
<sequence length="393" mass="42037">MTSATILPTVSSRLARPVPPSDARFRYVAIRRLLSSTDYSGLYTYTCQSAECAMTKVVTGHDVARLAGVSQATVSRAIRNLPGTAPETRAAVLAAAAELDYLPSDSGRVLSTRSTRRVAVVVEEMTNPFYPELIEPLQQALLTRGLRTVLVSDRGEGEPRAQLPQLADGSYDGVVLTTTIRGSRLPRDLSERGIPHVLMNRVLDHAESPGCTFDNTSGAAQVAQLLVDLGHESIAAIHGPITTSTGSERAASLRAALRSLGAPLKRTRTRRAPVFSHDAGYNLARDLLTGPDRPTAIACGNDVLAMGALSAARSLNIAVPADLTVIGYDDIALSSWPFVNLTTVRCDLPVLAAETVAMLMRALGGERFAEIQRIPVALVRRGSHRRLGEGRSE</sequence>
<dbReference type="PANTHER" id="PTHR30146:SF109">
    <property type="entry name" value="HTH-TYPE TRANSCRIPTIONAL REGULATOR GALS"/>
    <property type="match status" value="1"/>
</dbReference>
<dbReference type="Pfam" id="PF00356">
    <property type="entry name" value="LacI"/>
    <property type="match status" value="1"/>
</dbReference>
<dbReference type="AlphaFoldDB" id="A0A6N7YRG0"/>
<dbReference type="OrthoDB" id="2854648at2"/>
<evidence type="ECO:0000259" key="4">
    <source>
        <dbReference type="PROSITE" id="PS50932"/>
    </source>
</evidence>
<dbReference type="PROSITE" id="PS50932">
    <property type="entry name" value="HTH_LACI_2"/>
    <property type="match status" value="1"/>
</dbReference>
<dbReference type="InterPro" id="IPR000843">
    <property type="entry name" value="HTH_LacI"/>
</dbReference>
<keyword evidence="1" id="KW-0805">Transcription regulation</keyword>
<dbReference type="CDD" id="cd06278">
    <property type="entry name" value="PBP1_LacI-like"/>
    <property type="match status" value="1"/>
</dbReference>
<keyword evidence="6" id="KW-1185">Reference proteome</keyword>
<evidence type="ECO:0000256" key="2">
    <source>
        <dbReference type="ARBA" id="ARBA00023125"/>
    </source>
</evidence>
<dbReference type="InterPro" id="IPR046335">
    <property type="entry name" value="LacI/GalR-like_sensor"/>
</dbReference>
<dbReference type="GO" id="GO:0003700">
    <property type="term" value="F:DNA-binding transcription factor activity"/>
    <property type="evidence" value="ECO:0007669"/>
    <property type="project" value="TreeGrafter"/>
</dbReference>
<dbReference type="SMART" id="SM00354">
    <property type="entry name" value="HTH_LACI"/>
    <property type="match status" value="1"/>
</dbReference>
<dbReference type="Gene3D" id="3.40.50.2300">
    <property type="match status" value="2"/>
</dbReference>
<gene>
    <name evidence="5" type="ORF">GKO32_16770</name>
</gene>
<evidence type="ECO:0000256" key="1">
    <source>
        <dbReference type="ARBA" id="ARBA00023015"/>
    </source>
</evidence>
<dbReference type="Gene3D" id="1.10.260.40">
    <property type="entry name" value="lambda repressor-like DNA-binding domains"/>
    <property type="match status" value="1"/>
</dbReference>
<dbReference type="Proteomes" id="UP000440096">
    <property type="component" value="Unassembled WGS sequence"/>
</dbReference>
<dbReference type="SUPFAM" id="SSF47413">
    <property type="entry name" value="lambda repressor-like DNA-binding domains"/>
    <property type="match status" value="1"/>
</dbReference>
<protein>
    <submittedName>
        <fullName evidence="5">LacI family DNA-binding transcriptional regulator</fullName>
    </submittedName>
</protein>
<reference evidence="5 6" key="1">
    <citation type="submission" date="2019-11" db="EMBL/GenBank/DDBJ databases">
        <title>Draft genome of Amycolatopsis RM579.</title>
        <authorList>
            <person name="Duangmal K."/>
            <person name="Mingma R."/>
        </authorList>
    </citation>
    <scope>NUCLEOTIDE SEQUENCE [LARGE SCALE GENOMIC DNA]</scope>
    <source>
        <strain evidence="5 6">RM579</strain>
    </source>
</reference>
<evidence type="ECO:0000256" key="3">
    <source>
        <dbReference type="ARBA" id="ARBA00023163"/>
    </source>
</evidence>
<dbReference type="CDD" id="cd01392">
    <property type="entry name" value="HTH_LacI"/>
    <property type="match status" value="1"/>
</dbReference>
<dbReference type="Pfam" id="PF13377">
    <property type="entry name" value="Peripla_BP_3"/>
    <property type="match status" value="1"/>
</dbReference>
<comment type="caution">
    <text evidence="5">The sequence shown here is derived from an EMBL/GenBank/DDBJ whole genome shotgun (WGS) entry which is preliminary data.</text>
</comment>
<organism evidence="5 6">
    <name type="scientific">Amycolatopsis pithecellobii</name>
    <dbReference type="NCBI Taxonomy" id="664692"/>
    <lineage>
        <taxon>Bacteria</taxon>
        <taxon>Bacillati</taxon>
        <taxon>Actinomycetota</taxon>
        <taxon>Actinomycetes</taxon>
        <taxon>Pseudonocardiales</taxon>
        <taxon>Pseudonocardiaceae</taxon>
        <taxon>Amycolatopsis</taxon>
    </lineage>
</organism>
<dbReference type="InterPro" id="IPR028082">
    <property type="entry name" value="Peripla_BP_I"/>
</dbReference>
<dbReference type="EMBL" id="WMBA01000024">
    <property type="protein sequence ID" value="MTD55617.1"/>
    <property type="molecule type" value="Genomic_DNA"/>
</dbReference>
<accession>A0A6N7YRG0</accession>
<keyword evidence="3" id="KW-0804">Transcription</keyword>
<proteinExistence type="predicted"/>